<gene>
    <name evidence="8" type="ORF">CBR_g200</name>
</gene>
<evidence type="ECO:0000256" key="6">
    <source>
        <dbReference type="ARBA" id="ARBA00023136"/>
    </source>
</evidence>
<evidence type="ECO:0000256" key="3">
    <source>
        <dbReference type="ARBA" id="ARBA00006483"/>
    </source>
</evidence>
<feature type="transmembrane region" description="Helical" evidence="7">
    <location>
        <begin position="52"/>
        <end position="71"/>
    </location>
</feature>
<evidence type="ECO:0000256" key="7">
    <source>
        <dbReference type="RuleBase" id="RU363107"/>
    </source>
</evidence>
<comment type="caution">
    <text evidence="8">The sequence shown here is derived from an EMBL/GenBank/DDBJ whole genome shotgun (WGS) entry which is preliminary data.</text>
</comment>
<feature type="transmembrane region" description="Helical" evidence="7">
    <location>
        <begin position="77"/>
        <end position="98"/>
    </location>
</feature>
<keyword evidence="7" id="KW-0813">Transport</keyword>
<evidence type="ECO:0000256" key="2">
    <source>
        <dbReference type="ARBA" id="ARBA00004141"/>
    </source>
</evidence>
<dbReference type="Proteomes" id="UP000265515">
    <property type="component" value="Unassembled WGS sequence"/>
</dbReference>
<keyword evidence="9" id="KW-1185">Reference proteome</keyword>
<evidence type="ECO:0000256" key="4">
    <source>
        <dbReference type="ARBA" id="ARBA00022692"/>
    </source>
</evidence>
<accession>A0A388JLV0</accession>
<organism evidence="8 9">
    <name type="scientific">Chara braunii</name>
    <name type="common">Braun's stonewort</name>
    <dbReference type="NCBI Taxonomy" id="69332"/>
    <lineage>
        <taxon>Eukaryota</taxon>
        <taxon>Viridiplantae</taxon>
        <taxon>Streptophyta</taxon>
        <taxon>Charophyceae</taxon>
        <taxon>Charales</taxon>
        <taxon>Characeae</taxon>
        <taxon>Chara</taxon>
    </lineage>
</organism>
<comment type="similarity">
    <text evidence="3 7">Belongs to the PRA1 family.</text>
</comment>
<reference evidence="8 9" key="1">
    <citation type="journal article" date="2018" name="Cell">
        <title>The Chara Genome: Secondary Complexity and Implications for Plant Terrestrialization.</title>
        <authorList>
            <person name="Nishiyama T."/>
            <person name="Sakayama H."/>
            <person name="Vries J.D."/>
            <person name="Buschmann H."/>
            <person name="Saint-Marcoux D."/>
            <person name="Ullrich K.K."/>
            <person name="Haas F.B."/>
            <person name="Vanderstraeten L."/>
            <person name="Becker D."/>
            <person name="Lang D."/>
            <person name="Vosolsobe S."/>
            <person name="Rombauts S."/>
            <person name="Wilhelmsson P.K.I."/>
            <person name="Janitza P."/>
            <person name="Kern R."/>
            <person name="Heyl A."/>
            <person name="Rumpler F."/>
            <person name="Villalobos L.I.A.C."/>
            <person name="Clay J.M."/>
            <person name="Skokan R."/>
            <person name="Toyoda A."/>
            <person name="Suzuki Y."/>
            <person name="Kagoshima H."/>
            <person name="Schijlen E."/>
            <person name="Tajeshwar N."/>
            <person name="Catarino B."/>
            <person name="Hetherington A.J."/>
            <person name="Saltykova A."/>
            <person name="Bonnot C."/>
            <person name="Breuninger H."/>
            <person name="Symeonidi A."/>
            <person name="Radhakrishnan G.V."/>
            <person name="Van Nieuwerburgh F."/>
            <person name="Deforce D."/>
            <person name="Chang C."/>
            <person name="Karol K.G."/>
            <person name="Hedrich R."/>
            <person name="Ulvskov P."/>
            <person name="Glockner G."/>
            <person name="Delwiche C.F."/>
            <person name="Petrasek J."/>
            <person name="Van de Peer Y."/>
            <person name="Friml J."/>
            <person name="Beilby M."/>
            <person name="Dolan L."/>
            <person name="Kohara Y."/>
            <person name="Sugano S."/>
            <person name="Fujiyama A."/>
            <person name="Delaux P.-M."/>
            <person name="Quint M."/>
            <person name="TheiBen G."/>
            <person name="Hagemann M."/>
            <person name="Harholt J."/>
            <person name="Dunand C."/>
            <person name="Zachgo S."/>
            <person name="Langdale J."/>
            <person name="Maumus F."/>
            <person name="Straeten D.V.D."/>
            <person name="Gould S.B."/>
            <person name="Rensing S.A."/>
        </authorList>
    </citation>
    <scope>NUCLEOTIDE SEQUENCE [LARGE SCALE GENOMIC DNA]</scope>
    <source>
        <strain evidence="8 9">S276</strain>
    </source>
</reference>
<evidence type="ECO:0000313" key="8">
    <source>
        <dbReference type="EMBL" id="GBG58800.1"/>
    </source>
</evidence>
<dbReference type="GO" id="GO:0005783">
    <property type="term" value="C:endoplasmic reticulum"/>
    <property type="evidence" value="ECO:0007669"/>
    <property type="project" value="UniProtKB-ARBA"/>
</dbReference>
<dbReference type="GO" id="GO:0016020">
    <property type="term" value="C:membrane"/>
    <property type="evidence" value="ECO:0007669"/>
    <property type="project" value="UniProtKB-SubCell"/>
</dbReference>
<sequence>MDWGNVTAEELVEALREVEWSAPPRPLSEFFAKFTPPKNQSKWKSRLKCNFYYYRTNYFILLLLVLGLGFLRNPLALVAVGLAALSAMCLNDTFALSLSEKITREARRISPPLAAKMRSPPGGVGMRSRYSKKVIKIAGQDRRVVVAALTIVSVILWYLTSAMRTVCGSLAIGLSLSLFHASFRSPNLKAYLNSFREEFRAGWRGYSDAL</sequence>
<feature type="transmembrane region" description="Helical" evidence="7">
    <location>
        <begin position="143"/>
        <end position="160"/>
    </location>
</feature>
<comment type="subcellular location">
    <subcellularLocation>
        <location evidence="2 7">Membrane</location>
        <topology evidence="2 7">Multi-pass membrane protein</topology>
    </subcellularLocation>
</comment>
<evidence type="ECO:0000256" key="1">
    <source>
        <dbReference type="ARBA" id="ARBA00002501"/>
    </source>
</evidence>
<dbReference type="GO" id="GO:0016192">
    <property type="term" value="P:vesicle-mediated transport"/>
    <property type="evidence" value="ECO:0007669"/>
    <property type="project" value="UniProtKB-ARBA"/>
</dbReference>
<keyword evidence="5 7" id="KW-1133">Transmembrane helix</keyword>
<keyword evidence="6 7" id="KW-0472">Membrane</keyword>
<dbReference type="InterPro" id="IPR004895">
    <property type="entry name" value="Prenylated_rab_accept_PRA1"/>
</dbReference>
<comment type="function">
    <text evidence="1 7">May be involved in both secretory and endocytic intracellular trafficking in the endosomal/prevacuolar compartments.</text>
</comment>
<dbReference type="EMBL" id="BFEA01000001">
    <property type="protein sequence ID" value="GBG58800.1"/>
    <property type="molecule type" value="Genomic_DNA"/>
</dbReference>
<protein>
    <recommendedName>
        <fullName evidence="7">PRA1 family protein</fullName>
    </recommendedName>
</protein>
<name>A0A388JLV0_CHABU</name>
<dbReference type="PANTHER" id="PTHR12859:SF0">
    <property type="entry name" value="PRA1 FAMILY PROTEIN"/>
    <property type="match status" value="1"/>
</dbReference>
<dbReference type="Gramene" id="GBG58800">
    <property type="protein sequence ID" value="GBG58800"/>
    <property type="gene ID" value="CBR_g200"/>
</dbReference>
<dbReference type="AlphaFoldDB" id="A0A388JLV0"/>
<dbReference type="OMA" id="TIHICGW"/>
<evidence type="ECO:0000256" key="5">
    <source>
        <dbReference type="ARBA" id="ARBA00022989"/>
    </source>
</evidence>
<dbReference type="Pfam" id="PF03208">
    <property type="entry name" value="PRA1"/>
    <property type="match status" value="1"/>
</dbReference>
<keyword evidence="4 7" id="KW-0812">Transmembrane</keyword>
<dbReference type="PANTHER" id="PTHR12859">
    <property type="entry name" value="PRA1 PROTEIN"/>
    <property type="match status" value="1"/>
</dbReference>
<dbReference type="OrthoDB" id="537033at2759"/>
<evidence type="ECO:0000313" key="9">
    <source>
        <dbReference type="Proteomes" id="UP000265515"/>
    </source>
</evidence>
<proteinExistence type="inferred from homology"/>